<protein>
    <submittedName>
        <fullName evidence="1">Uncharacterized protein</fullName>
    </submittedName>
</protein>
<organism evidence="1 2">
    <name type="scientific">Schistosoma mattheei</name>
    <dbReference type="NCBI Taxonomy" id="31246"/>
    <lineage>
        <taxon>Eukaryota</taxon>
        <taxon>Metazoa</taxon>
        <taxon>Spiralia</taxon>
        <taxon>Lophotrochozoa</taxon>
        <taxon>Platyhelminthes</taxon>
        <taxon>Trematoda</taxon>
        <taxon>Digenea</taxon>
        <taxon>Strigeidida</taxon>
        <taxon>Schistosomatoidea</taxon>
        <taxon>Schistosomatidae</taxon>
        <taxon>Schistosoma</taxon>
    </lineage>
</organism>
<evidence type="ECO:0000313" key="2">
    <source>
        <dbReference type="Proteomes" id="UP000269396"/>
    </source>
</evidence>
<proteinExistence type="predicted"/>
<keyword evidence="2" id="KW-1185">Reference proteome</keyword>
<evidence type="ECO:0000313" key="1">
    <source>
        <dbReference type="EMBL" id="VDP63118.1"/>
    </source>
</evidence>
<name>A0A3P8FTS7_9TREM</name>
<gene>
    <name evidence="1" type="ORF">SMTD_LOCUS13268</name>
</gene>
<dbReference type="Proteomes" id="UP000269396">
    <property type="component" value="Unassembled WGS sequence"/>
</dbReference>
<dbReference type="EMBL" id="UZAL01033317">
    <property type="protein sequence ID" value="VDP63118.1"/>
    <property type="molecule type" value="Genomic_DNA"/>
</dbReference>
<reference evidence="1 2" key="1">
    <citation type="submission" date="2018-11" db="EMBL/GenBank/DDBJ databases">
        <authorList>
            <consortium name="Pathogen Informatics"/>
        </authorList>
    </citation>
    <scope>NUCLEOTIDE SEQUENCE [LARGE SCALE GENOMIC DNA]</scope>
    <source>
        <strain>Denwood</strain>
        <strain evidence="2">Zambia</strain>
    </source>
</reference>
<accession>A0A3P8FTS7</accession>
<sequence length="45" mass="4744">MKEVDNGAGTVVVVAVDVDDIDDDVVDNSVDIKGLIAFPVFPILD</sequence>
<dbReference type="AlphaFoldDB" id="A0A3P8FTS7"/>